<feature type="domain" description="Tyr recombinase" evidence="3">
    <location>
        <begin position="1"/>
        <end position="181"/>
    </location>
</feature>
<dbReference type="EMBL" id="BAAACR010000001">
    <property type="protein sequence ID" value="GAA0200954.1"/>
    <property type="molecule type" value="Genomic_DNA"/>
</dbReference>
<dbReference type="InterPro" id="IPR013762">
    <property type="entry name" value="Integrase-like_cat_sf"/>
</dbReference>
<dbReference type="Proteomes" id="UP001500399">
    <property type="component" value="Unassembled WGS sequence"/>
</dbReference>
<keyword evidence="2" id="KW-0472">Membrane</keyword>
<dbReference type="PROSITE" id="PS51898">
    <property type="entry name" value="TYR_RECOMBINASE"/>
    <property type="match status" value="1"/>
</dbReference>
<evidence type="ECO:0000313" key="5">
    <source>
        <dbReference type="Proteomes" id="UP001500399"/>
    </source>
</evidence>
<sequence length="189" mass="21341">MLTAKEYDKHNTGTSLLLYPLFLLAVSTGMRIGEILDLDRIKDINVEKHTVSINSQLTRFGSDYPLKTQSSYRVIYVQPDVLDTVLELVPPSEKTTKLWAIHDRQVTSMAAGMQVHKFLSKSTVVPKGFTFHGFRHYHATYLLLNGINVKEVSKRLGHSSISTTLELYAHWIPEMDESAANTIGKGFIF</sequence>
<dbReference type="InterPro" id="IPR050090">
    <property type="entry name" value="Tyrosine_recombinase_XerCD"/>
</dbReference>
<dbReference type="CDD" id="cd01189">
    <property type="entry name" value="INT_ICEBs1_C_like"/>
    <property type="match status" value="1"/>
</dbReference>
<keyword evidence="5" id="KW-1185">Reference proteome</keyword>
<dbReference type="Pfam" id="PF00589">
    <property type="entry name" value="Phage_integrase"/>
    <property type="match status" value="1"/>
</dbReference>
<dbReference type="InterPro" id="IPR002104">
    <property type="entry name" value="Integrase_catalytic"/>
</dbReference>
<dbReference type="PANTHER" id="PTHR30349">
    <property type="entry name" value="PHAGE INTEGRASE-RELATED"/>
    <property type="match status" value="1"/>
</dbReference>
<organism evidence="4 5">
    <name type="scientific">Selenomonas dianae</name>
    <dbReference type="NCBI Taxonomy" id="135079"/>
    <lineage>
        <taxon>Bacteria</taxon>
        <taxon>Bacillati</taxon>
        <taxon>Bacillota</taxon>
        <taxon>Negativicutes</taxon>
        <taxon>Selenomonadales</taxon>
        <taxon>Selenomonadaceae</taxon>
        <taxon>Selenomonas</taxon>
    </lineage>
</organism>
<feature type="transmembrane region" description="Helical" evidence="2">
    <location>
        <begin position="16"/>
        <end position="33"/>
    </location>
</feature>
<dbReference type="InterPro" id="IPR011010">
    <property type="entry name" value="DNA_brk_join_enz"/>
</dbReference>
<comment type="caution">
    <text evidence="4">The sequence shown here is derived from an EMBL/GenBank/DDBJ whole genome shotgun (WGS) entry which is preliminary data.</text>
</comment>
<keyword evidence="1" id="KW-0233">DNA recombination</keyword>
<evidence type="ECO:0000259" key="3">
    <source>
        <dbReference type="PROSITE" id="PS51898"/>
    </source>
</evidence>
<proteinExistence type="predicted"/>
<protein>
    <recommendedName>
        <fullName evidence="3">Tyr recombinase domain-containing protein</fullName>
    </recommendedName>
</protein>
<gene>
    <name evidence="4" type="ORF">GCM10008919_00370</name>
</gene>
<reference evidence="4 5" key="1">
    <citation type="journal article" date="2019" name="Int. J. Syst. Evol. Microbiol.">
        <title>The Global Catalogue of Microorganisms (GCM) 10K type strain sequencing project: providing services to taxonomists for standard genome sequencing and annotation.</title>
        <authorList>
            <consortium name="The Broad Institute Genomics Platform"/>
            <consortium name="The Broad Institute Genome Sequencing Center for Infectious Disease"/>
            <person name="Wu L."/>
            <person name="Ma J."/>
        </authorList>
    </citation>
    <scope>NUCLEOTIDE SEQUENCE [LARGE SCALE GENOMIC DNA]</scope>
    <source>
        <strain evidence="4 5">JCM 8542</strain>
    </source>
</reference>
<keyword evidence="2" id="KW-1133">Transmembrane helix</keyword>
<dbReference type="SUPFAM" id="SSF56349">
    <property type="entry name" value="DNA breaking-rejoining enzymes"/>
    <property type="match status" value="1"/>
</dbReference>
<accession>A0ABN0SUJ1</accession>
<keyword evidence="2" id="KW-0812">Transmembrane</keyword>
<dbReference type="PANTHER" id="PTHR30349:SF64">
    <property type="entry name" value="PROPHAGE INTEGRASE INTD-RELATED"/>
    <property type="match status" value="1"/>
</dbReference>
<evidence type="ECO:0000256" key="2">
    <source>
        <dbReference type="SAM" id="Phobius"/>
    </source>
</evidence>
<evidence type="ECO:0000256" key="1">
    <source>
        <dbReference type="ARBA" id="ARBA00023172"/>
    </source>
</evidence>
<name>A0ABN0SUJ1_9FIRM</name>
<dbReference type="Gene3D" id="1.10.443.10">
    <property type="entry name" value="Intergrase catalytic core"/>
    <property type="match status" value="1"/>
</dbReference>
<evidence type="ECO:0000313" key="4">
    <source>
        <dbReference type="EMBL" id="GAA0200954.1"/>
    </source>
</evidence>